<protein>
    <submittedName>
        <fullName evidence="6">Major capsid protein</fullName>
    </submittedName>
</protein>
<evidence type="ECO:0000313" key="6">
    <source>
        <dbReference type="EMBL" id="QCQ84978.1"/>
    </source>
</evidence>
<proteinExistence type="inferred from homology"/>
<name>A0A4P8PKE0_9VIRU</name>
<comment type="subcellular location">
    <subcellularLocation>
        <location evidence="1">Virion</location>
    </subcellularLocation>
</comment>
<dbReference type="Proteomes" id="UP000324654">
    <property type="component" value="Genome"/>
</dbReference>
<dbReference type="SUPFAM" id="SSF88645">
    <property type="entry name" value="ssDNA viruses"/>
    <property type="match status" value="1"/>
</dbReference>
<dbReference type="GO" id="GO:0005198">
    <property type="term" value="F:structural molecule activity"/>
    <property type="evidence" value="ECO:0007669"/>
    <property type="project" value="InterPro"/>
</dbReference>
<keyword evidence="4" id="KW-0167">Capsid protein</keyword>
<evidence type="ECO:0000256" key="5">
    <source>
        <dbReference type="ARBA" id="ARBA00022844"/>
    </source>
</evidence>
<evidence type="ECO:0000256" key="4">
    <source>
        <dbReference type="ARBA" id="ARBA00022561"/>
    </source>
</evidence>
<evidence type="ECO:0000256" key="1">
    <source>
        <dbReference type="ARBA" id="ARBA00004328"/>
    </source>
</evidence>
<comment type="similarity">
    <text evidence="2">Belongs to the microviridae F protein family.</text>
</comment>
<keyword evidence="5" id="KW-0946">Virion</keyword>
<dbReference type="InterPro" id="IPR016184">
    <property type="entry name" value="Capsid/spike_ssDNA_virus"/>
</dbReference>
<dbReference type="InterPro" id="IPR003514">
    <property type="entry name" value="Microviridae_protein_F"/>
</dbReference>
<sequence>MNVPNQRNKSVNVHDFAMNPRADVPRSQFNLSHGWKSTFSFSYLVPILLEPVLPGDTFTCAIQVAARTAIPIVPVQDNWHLEFFSFFVPMRLVWTNAPKFWGEQDNPGDSTSYTIPVANPTAGYATGSVQDYMGLINIGQNGATTWTHNNLPLRAYNLIYNKWFRDENLQNSVTVDMGDGPDTPANYILKARGKRFDYFTQALPWPQKGATPISLPLGTTAVVKTSGSQLFTGAQAALTVRDTVAGGIVGNALLASQVATGTLASSNSAPGTVGTNQFYPSNLFADLTTATAATINQLRTAITLQQYLEKDARGGTRYVEYNYTHFGVRSPDARLQRPEFIGGGRADILTTAIPQTSATGLTGGSSPIGTLAASGHVNGRSGFTYSSTEHGYIITLACARADLTYQQGLRRLWSVSTRYDWPVPLLANLGEQSLLNREIYSDGSANDANVFGYIPRWDEWRHSPSQITGIYRSTAAGTIDYWHSSQKFTGVPTLNATFIEDDAKTVTQRNFAAGASSAGQQLLADIYFTLKVARALPLYGIPGLTRL</sequence>
<reference evidence="6" key="1">
    <citation type="submission" date="2018-12" db="EMBL/GenBank/DDBJ databases">
        <title>Singled stranded DNA viruses identified in blackflies (Austrosimulium ungulatum) sampled in New Zealand.</title>
        <authorList>
            <person name="Kraberger S."/>
            <person name="Fontenele R.S."/>
            <person name="Schmidlin K."/>
            <person name="Walters M."/>
            <person name="Varsani A."/>
        </authorList>
    </citation>
    <scope>NUCLEOTIDE SEQUENCE [LARGE SCALE GENOMIC DNA]</scope>
    <source>
        <strain evidence="6">142</strain>
    </source>
</reference>
<accession>A0A4P8PKE0</accession>
<dbReference type="GO" id="GO:0039615">
    <property type="term" value="C:T=1 icosahedral viral capsid"/>
    <property type="evidence" value="ECO:0007669"/>
    <property type="project" value="UniProtKB-KW"/>
</dbReference>
<dbReference type="InterPro" id="IPR037002">
    <property type="entry name" value="Microviridae_protein_F_sf"/>
</dbReference>
<evidence type="ECO:0000256" key="2">
    <source>
        <dbReference type="ARBA" id="ARBA00009963"/>
    </source>
</evidence>
<dbReference type="Pfam" id="PF02305">
    <property type="entry name" value="Phage_F"/>
    <property type="match status" value="1"/>
</dbReference>
<dbReference type="Gene3D" id="2.60.169.10">
    <property type="entry name" value="Microviridae F protein"/>
    <property type="match status" value="2"/>
</dbReference>
<evidence type="ECO:0000256" key="3">
    <source>
        <dbReference type="ARBA" id="ARBA00022431"/>
    </source>
</evidence>
<keyword evidence="3" id="KW-1140">T=1 icosahedral capsid protein</keyword>
<organism evidence="6">
    <name type="scientific">Blackfly microvirus SF02</name>
    <dbReference type="NCBI Taxonomy" id="2576452"/>
    <lineage>
        <taxon>Viruses</taxon>
        <taxon>Monodnaviria</taxon>
        <taxon>Sangervirae</taxon>
        <taxon>Phixviricota</taxon>
        <taxon>Malgrandaviricetes</taxon>
        <taxon>Petitvirales</taxon>
        <taxon>Microviridae</taxon>
        <taxon>Microvirus</taxon>
    </lineage>
</organism>
<dbReference type="EMBL" id="MK249201">
    <property type="protein sequence ID" value="QCQ84978.1"/>
    <property type="molecule type" value="Genomic_DNA"/>
</dbReference>